<dbReference type="Proteomes" id="UP000439522">
    <property type="component" value="Unassembled WGS sequence"/>
</dbReference>
<sequence>MQAELRVDMLPGPAIEAAAAFHGEWAGKALAMLSGKCAALAIVLPPAAGDHGDWRLAAARDLARRAAPCRVNLVAGDDAASIAAVLDYLACAPGVTGQYLRVAQT</sequence>
<accession>A0A6I4TG02</accession>
<dbReference type="Pfam" id="PF21777">
    <property type="entry name" value="SDR-like"/>
    <property type="match status" value="1"/>
</dbReference>
<name>A0A6I4TG02_9SPHN</name>
<dbReference type="InterPro" id="IPR048623">
    <property type="entry name" value="SDR-like_proteobact"/>
</dbReference>
<organism evidence="2 3">
    <name type="scientific">Tsuneonella aeria</name>
    <dbReference type="NCBI Taxonomy" id="1837929"/>
    <lineage>
        <taxon>Bacteria</taxon>
        <taxon>Pseudomonadati</taxon>
        <taxon>Pseudomonadota</taxon>
        <taxon>Alphaproteobacteria</taxon>
        <taxon>Sphingomonadales</taxon>
        <taxon>Erythrobacteraceae</taxon>
        <taxon>Tsuneonella</taxon>
    </lineage>
</organism>
<evidence type="ECO:0000313" key="2">
    <source>
        <dbReference type="EMBL" id="MXO76242.1"/>
    </source>
</evidence>
<evidence type="ECO:0000313" key="3">
    <source>
        <dbReference type="Proteomes" id="UP000439522"/>
    </source>
</evidence>
<dbReference type="RefSeq" id="WP_160612037.1">
    <property type="nucleotide sequence ID" value="NZ_WTZA01000002.1"/>
</dbReference>
<proteinExistence type="predicted"/>
<protein>
    <recommendedName>
        <fullName evidence="1">Short chain dehydrogenase-like proteobacteria domain-containing protein</fullName>
    </recommendedName>
</protein>
<dbReference type="AlphaFoldDB" id="A0A6I4TG02"/>
<dbReference type="EMBL" id="WTZA01000002">
    <property type="protein sequence ID" value="MXO76242.1"/>
    <property type="molecule type" value="Genomic_DNA"/>
</dbReference>
<keyword evidence="3" id="KW-1185">Reference proteome</keyword>
<evidence type="ECO:0000259" key="1">
    <source>
        <dbReference type="Pfam" id="PF21777"/>
    </source>
</evidence>
<dbReference type="OrthoDB" id="7409402at2"/>
<reference evidence="2 3" key="1">
    <citation type="submission" date="2019-12" db="EMBL/GenBank/DDBJ databases">
        <title>Genomic-based taxomic classification of the family Erythrobacteraceae.</title>
        <authorList>
            <person name="Xu L."/>
        </authorList>
    </citation>
    <scope>NUCLEOTIDE SEQUENCE [LARGE SCALE GENOMIC DNA]</scope>
    <source>
        <strain evidence="2 3">100921-2</strain>
    </source>
</reference>
<gene>
    <name evidence="2" type="ORF">GRI40_13575</name>
</gene>
<feature type="domain" description="Short chain dehydrogenase-like proteobacteria" evidence="1">
    <location>
        <begin position="5"/>
        <end position="102"/>
    </location>
</feature>
<comment type="caution">
    <text evidence="2">The sequence shown here is derived from an EMBL/GenBank/DDBJ whole genome shotgun (WGS) entry which is preliminary data.</text>
</comment>